<dbReference type="EMBL" id="JBHSWN010000001">
    <property type="protein sequence ID" value="MFC6790741.1"/>
    <property type="molecule type" value="Genomic_DNA"/>
</dbReference>
<sequence length="112" mass="12678">MAEHGIHLYERDASGNRELFLAAPAETLVPACAVPGLLILARPRLRWPKRLSGNPKIGRLKRVRPPELQAARDDRPANLSHRVRFERRIPVGDAIEDYYPQVIPDGLWKGAR</sequence>
<name>A0ABW2BL57_9HYPH</name>
<comment type="caution">
    <text evidence="1">The sequence shown here is derived from an EMBL/GenBank/DDBJ whole genome shotgun (WGS) entry which is preliminary data.</text>
</comment>
<reference evidence="2" key="1">
    <citation type="journal article" date="2019" name="Int. J. Syst. Evol. Microbiol.">
        <title>The Global Catalogue of Microorganisms (GCM) 10K type strain sequencing project: providing services to taxonomists for standard genome sequencing and annotation.</title>
        <authorList>
            <consortium name="The Broad Institute Genomics Platform"/>
            <consortium name="The Broad Institute Genome Sequencing Center for Infectious Disease"/>
            <person name="Wu L."/>
            <person name="Ma J."/>
        </authorList>
    </citation>
    <scope>NUCLEOTIDE SEQUENCE [LARGE SCALE GENOMIC DNA]</scope>
    <source>
        <strain evidence="2">CCUG 48316</strain>
    </source>
</reference>
<keyword evidence="2" id="KW-1185">Reference proteome</keyword>
<gene>
    <name evidence="1" type="ORF">ACFQE0_14655</name>
</gene>
<protein>
    <submittedName>
        <fullName evidence="1">Uncharacterized protein</fullName>
    </submittedName>
</protein>
<dbReference type="RefSeq" id="WP_378970879.1">
    <property type="nucleotide sequence ID" value="NZ_JBHSWN010000001.1"/>
</dbReference>
<accession>A0ABW2BL57</accession>
<proteinExistence type="predicted"/>
<dbReference type="Proteomes" id="UP001596292">
    <property type="component" value="Unassembled WGS sequence"/>
</dbReference>
<evidence type="ECO:0000313" key="1">
    <source>
        <dbReference type="EMBL" id="MFC6790741.1"/>
    </source>
</evidence>
<evidence type="ECO:0000313" key="2">
    <source>
        <dbReference type="Proteomes" id="UP001596292"/>
    </source>
</evidence>
<organism evidence="1 2">
    <name type="scientific">Methylobacterium komagatae</name>
    <dbReference type="NCBI Taxonomy" id="374425"/>
    <lineage>
        <taxon>Bacteria</taxon>
        <taxon>Pseudomonadati</taxon>
        <taxon>Pseudomonadota</taxon>
        <taxon>Alphaproteobacteria</taxon>
        <taxon>Hyphomicrobiales</taxon>
        <taxon>Methylobacteriaceae</taxon>
        <taxon>Methylobacterium</taxon>
    </lineage>
</organism>